<feature type="region of interest" description="Disordered" evidence="3">
    <location>
        <begin position="483"/>
        <end position="511"/>
    </location>
</feature>
<organism evidence="4 5">
    <name type="scientific">Paraburkholderia pallida</name>
    <dbReference type="NCBI Taxonomy" id="2547399"/>
    <lineage>
        <taxon>Bacteria</taxon>
        <taxon>Pseudomonadati</taxon>
        <taxon>Pseudomonadota</taxon>
        <taxon>Betaproteobacteria</taxon>
        <taxon>Burkholderiales</taxon>
        <taxon>Burkholderiaceae</taxon>
        <taxon>Paraburkholderia</taxon>
    </lineage>
</organism>
<dbReference type="Proteomes" id="UP000295727">
    <property type="component" value="Chromosome 2"/>
</dbReference>
<evidence type="ECO:0000313" key="4">
    <source>
        <dbReference type="EMBL" id="QBR00454.1"/>
    </source>
</evidence>
<dbReference type="GO" id="GO:0003796">
    <property type="term" value="F:lysozyme activity"/>
    <property type="evidence" value="ECO:0007669"/>
    <property type="project" value="InterPro"/>
</dbReference>
<reference evidence="4 5" key="1">
    <citation type="submission" date="2019-03" db="EMBL/GenBank/DDBJ databases">
        <title>Paraburkholderia sp. 7MH5, isolated from subtropical forest soil.</title>
        <authorList>
            <person name="Gao Z.-H."/>
            <person name="Qiu L.-H."/>
        </authorList>
    </citation>
    <scope>NUCLEOTIDE SEQUENCE [LARGE SCALE GENOMIC DNA]</scope>
    <source>
        <strain evidence="4 5">7MH5</strain>
    </source>
</reference>
<feature type="region of interest" description="Disordered" evidence="3">
    <location>
        <begin position="133"/>
        <end position="178"/>
    </location>
</feature>
<dbReference type="InterPro" id="IPR018247">
    <property type="entry name" value="EF_Hand_1_Ca_BS"/>
</dbReference>
<keyword evidence="1" id="KW-0929">Antimicrobial</keyword>
<keyword evidence="2" id="KW-0081">Bacteriolytic enzyme</keyword>
<feature type="compositionally biased region" description="Low complexity" evidence="3">
    <location>
        <begin position="141"/>
        <end position="171"/>
    </location>
</feature>
<feature type="compositionally biased region" description="Low complexity" evidence="3">
    <location>
        <begin position="1"/>
        <end position="18"/>
    </location>
</feature>
<proteinExistence type="predicted"/>
<accession>A0A4P7D1Z8</accession>
<evidence type="ECO:0000256" key="1">
    <source>
        <dbReference type="ARBA" id="ARBA00022529"/>
    </source>
</evidence>
<dbReference type="InterPro" id="IPR023347">
    <property type="entry name" value="Lysozyme_dom_sf"/>
</dbReference>
<name>A0A4P7D1Z8_9BURK</name>
<evidence type="ECO:0000256" key="2">
    <source>
        <dbReference type="ARBA" id="ARBA00022638"/>
    </source>
</evidence>
<dbReference type="RefSeq" id="WP_134754111.1">
    <property type="nucleotide sequence ID" value="NZ_CP038149.1"/>
</dbReference>
<dbReference type="OrthoDB" id="1242806at2"/>
<sequence length="990" mass="108144">MSTHPHPAHPATPAAPAASPAPPWTPLNWAFPFTPLGKDDATDPMTYMKALAQADDGFYPLGASGLWHGGVHFGSSTATMLKQDTGVRAIADGEVVAYRLDSKYPAQTWQDGHQALYSTGFVLIRHTLQLPPVPAKPGPASPQGASAAAASSQSAAAAPPASSPSAAGTSTPPRPAPDETLTFFSLYMHLMDWNSYQAAQEQARTAQAGAAKLNLAPMPFWEGERYYRVGDRAPNIQAMPKPKTPPPAPVDTIDYDLLGEFIEAGFIAPPKPPAAQPVDDTPLPAPVKGIAVRDLPNGKLIGILPRGAELMVSETDPKHPGWQKIRALRSGQPVSAEVGKPVSPHAPWSWVYVKELDAVLDPKPLDTVVVLKQPYAVKAGDVVGQMGHYLRYVDASPLPPKPTRPLLHLEVFAGPELQAFIEKSRTRAKDLPAAKTFLEISPGAQLVTDIPQPDRTLPQSPGGLKLVPVGNATASRWVKVQPKTVTTPAPSAQSAHGGHHGHPAPRPILTDTGPQVWVEARLANTTTTGVVKVWTNFPLNVSSAKGPGADFRDVFRRTDLDRLGADNVAIDDKGHRWWNITIGTRDGSTRQGWVCEENHPLARMCGPWDWPGFELVDNTRFRPVDMLKRYIHVTDQYLVDEDKSEFEPGALSVNAGDLIVKLEKAIDANHDGKVTAQELKHAQETPWMAEAITHLVVRSESEWGGGLGKWEEMSPLMKKLLWLWKAEIERIGKLQWWEQAAGIEGFPKEPMPWHFHPVGMVGNFSSTCSEECKTDVLDFQTTEGMFYSSKEAFSLVLRIEGYGETPYVPGDHRDQSSGVTIGYGYDLGQQVSAQAAADLNGLVPPGQIMRLLGAIGRRGDHARALIPSLSDIRISNPNALELARRMKRRYAQYTVDAFPGVTRLHPHCQGALLSLIVNRGPGLEDKPHQKTRAQMREIRKAIQDNNLPGVPLQLRAMKVLWDPASQRGLIIRREAEALLFEKGMNCNCWR</sequence>
<dbReference type="KEGG" id="ppai:E1956_25795"/>
<evidence type="ECO:0000313" key="5">
    <source>
        <dbReference type="Proteomes" id="UP000295727"/>
    </source>
</evidence>
<dbReference type="SUPFAM" id="SSF53955">
    <property type="entry name" value="Lysozyme-like"/>
    <property type="match status" value="1"/>
</dbReference>
<dbReference type="EMBL" id="CP038149">
    <property type="protein sequence ID" value="QBR00454.1"/>
    <property type="molecule type" value="Genomic_DNA"/>
</dbReference>
<dbReference type="Gene3D" id="1.10.530.40">
    <property type="match status" value="1"/>
</dbReference>
<keyword evidence="5" id="KW-1185">Reference proteome</keyword>
<feature type="region of interest" description="Disordered" evidence="3">
    <location>
        <begin position="1"/>
        <end position="20"/>
    </location>
</feature>
<dbReference type="InterPro" id="IPR023346">
    <property type="entry name" value="Lysozyme-like_dom_sf"/>
</dbReference>
<evidence type="ECO:0000256" key="3">
    <source>
        <dbReference type="SAM" id="MobiDB-lite"/>
    </source>
</evidence>
<protein>
    <submittedName>
        <fullName evidence="4">Lytic transglycosylase domain-containing protein</fullName>
    </submittedName>
</protein>
<dbReference type="GO" id="GO:0042742">
    <property type="term" value="P:defense response to bacterium"/>
    <property type="evidence" value="ECO:0007669"/>
    <property type="project" value="UniProtKB-KW"/>
</dbReference>
<gene>
    <name evidence="4" type="ORF">E1956_25795</name>
</gene>
<dbReference type="PROSITE" id="PS00018">
    <property type="entry name" value="EF_HAND_1"/>
    <property type="match status" value="1"/>
</dbReference>
<dbReference type="AlphaFoldDB" id="A0A4P7D1Z8"/>
<dbReference type="GO" id="GO:0031640">
    <property type="term" value="P:killing of cells of another organism"/>
    <property type="evidence" value="ECO:0007669"/>
    <property type="project" value="UniProtKB-KW"/>
</dbReference>